<dbReference type="Gene3D" id="3.40.462.20">
    <property type="match status" value="1"/>
</dbReference>
<evidence type="ECO:0000259" key="6">
    <source>
        <dbReference type="PROSITE" id="PS51387"/>
    </source>
</evidence>
<keyword evidence="3" id="KW-0285">Flavoprotein</keyword>
<dbReference type="InterPro" id="IPR012951">
    <property type="entry name" value="BBE"/>
</dbReference>
<protein>
    <submittedName>
        <fullName evidence="7">FAD-binding oxidoreductase</fullName>
    </submittedName>
</protein>
<evidence type="ECO:0000256" key="3">
    <source>
        <dbReference type="ARBA" id="ARBA00022630"/>
    </source>
</evidence>
<dbReference type="InterPro" id="IPR016167">
    <property type="entry name" value="FAD-bd_PCMH_sub1"/>
</dbReference>
<dbReference type="InterPro" id="IPR016164">
    <property type="entry name" value="FAD-linked_Oxase-like_C"/>
</dbReference>
<dbReference type="InterPro" id="IPR016169">
    <property type="entry name" value="FAD-bd_PCMH_sub2"/>
</dbReference>
<sequence length="461" mass="50137">MDGTTLEAMRTALRGPVIGPQDPEYREARTIYNAMIDRRPAAVVRCADAADVMAAVSFIRDEGLELAVRGGGHSGGGLCLVDDGVTLDLSPMRWAHIDPGTRTARVGGGSRLADLDHAAHGFGLATPAGIQSTTGIGGLTLGGGHGYLTRSYGLTVDNLLAADVVLADGSFVTANESENADLFWALRGGGGNFGVVTSFSFRLHPVDTVGVAITVWPVDRTREVLEWYRDFLPQAPEKLNGFFAALSVPPGPPFPEELHGQKMCGVVWCWTGDPELLEETLKVVNEPGPPAFHFTAPMPYPALQGMFDDLLPAGLQWYWRGNLFDRITDAAIDVHSKYAENLPTDLSTMHLYPVDGAAHRLGPDDTAWAYRDAVWSGVIAGIDPDPDSAERLRQWCVDYWEELHPHSMGGTYVNFIGAGETPDRVKATYRGHYDRLAKIKQAYDPDNFFHANQNITPADQH</sequence>
<dbReference type="PROSITE" id="PS51387">
    <property type="entry name" value="FAD_PCMH"/>
    <property type="match status" value="1"/>
</dbReference>
<evidence type="ECO:0000256" key="5">
    <source>
        <dbReference type="ARBA" id="ARBA00023002"/>
    </source>
</evidence>
<evidence type="ECO:0000256" key="1">
    <source>
        <dbReference type="ARBA" id="ARBA00001974"/>
    </source>
</evidence>
<evidence type="ECO:0000313" key="8">
    <source>
        <dbReference type="Proteomes" id="UP001550044"/>
    </source>
</evidence>
<feature type="domain" description="FAD-binding PCMH-type" evidence="6">
    <location>
        <begin position="36"/>
        <end position="206"/>
    </location>
</feature>
<gene>
    <name evidence="7" type="ORF">ABZV61_14055</name>
</gene>
<dbReference type="Pfam" id="PF08031">
    <property type="entry name" value="BBE"/>
    <property type="match status" value="1"/>
</dbReference>
<evidence type="ECO:0000256" key="2">
    <source>
        <dbReference type="ARBA" id="ARBA00005466"/>
    </source>
</evidence>
<dbReference type="InterPro" id="IPR016166">
    <property type="entry name" value="FAD-bd_PCMH"/>
</dbReference>
<name>A0ABV2U7S2_9ACTN</name>
<dbReference type="InterPro" id="IPR006093">
    <property type="entry name" value="Oxy_OxRdtase_FAD_BS"/>
</dbReference>
<dbReference type="RefSeq" id="WP_356709734.1">
    <property type="nucleotide sequence ID" value="NZ_JBEXIP010000008.1"/>
</dbReference>
<accession>A0ABV2U7S2</accession>
<keyword evidence="4" id="KW-0274">FAD</keyword>
<dbReference type="PANTHER" id="PTHR42973">
    <property type="entry name" value="BINDING OXIDOREDUCTASE, PUTATIVE (AFU_ORTHOLOGUE AFUA_1G17690)-RELATED"/>
    <property type="match status" value="1"/>
</dbReference>
<dbReference type="Pfam" id="PF01565">
    <property type="entry name" value="FAD_binding_4"/>
    <property type="match status" value="1"/>
</dbReference>
<comment type="cofactor">
    <cofactor evidence="1">
        <name>FAD</name>
        <dbReference type="ChEBI" id="CHEBI:57692"/>
    </cofactor>
</comment>
<dbReference type="InterPro" id="IPR006094">
    <property type="entry name" value="Oxid_FAD_bind_N"/>
</dbReference>
<proteinExistence type="inferred from homology"/>
<dbReference type="SUPFAM" id="SSF56176">
    <property type="entry name" value="FAD-binding/transporter-associated domain-like"/>
    <property type="match status" value="1"/>
</dbReference>
<dbReference type="InterPro" id="IPR050416">
    <property type="entry name" value="FAD-linked_Oxidoreductase"/>
</dbReference>
<organism evidence="7 8">
    <name type="scientific">Streptomyces sp. 900116325</name>
    <dbReference type="NCBI Taxonomy" id="3154295"/>
    <lineage>
        <taxon>Bacteria</taxon>
        <taxon>Bacillati</taxon>
        <taxon>Actinomycetota</taxon>
        <taxon>Actinomycetes</taxon>
        <taxon>Kitasatosporales</taxon>
        <taxon>Streptomycetaceae</taxon>
        <taxon>Streptomyces</taxon>
    </lineage>
</organism>
<dbReference type="PROSITE" id="PS00862">
    <property type="entry name" value="OX2_COVAL_FAD"/>
    <property type="match status" value="1"/>
</dbReference>
<evidence type="ECO:0000256" key="4">
    <source>
        <dbReference type="ARBA" id="ARBA00022827"/>
    </source>
</evidence>
<comment type="caution">
    <text evidence="7">The sequence shown here is derived from an EMBL/GenBank/DDBJ whole genome shotgun (WGS) entry which is preliminary data.</text>
</comment>
<keyword evidence="8" id="KW-1185">Reference proteome</keyword>
<dbReference type="Gene3D" id="3.30.43.10">
    <property type="entry name" value="Uridine Diphospho-n-acetylenolpyruvylglucosamine Reductase, domain 2"/>
    <property type="match status" value="1"/>
</dbReference>
<keyword evidence="5" id="KW-0560">Oxidoreductase</keyword>
<dbReference type="SUPFAM" id="SSF55103">
    <property type="entry name" value="FAD-linked oxidases, C-terminal domain"/>
    <property type="match status" value="1"/>
</dbReference>
<comment type="similarity">
    <text evidence="2">Belongs to the oxygen-dependent FAD-linked oxidoreductase family.</text>
</comment>
<dbReference type="Proteomes" id="UP001550044">
    <property type="component" value="Unassembled WGS sequence"/>
</dbReference>
<reference evidence="7 8" key="1">
    <citation type="submission" date="2024-06" db="EMBL/GenBank/DDBJ databases">
        <title>The Natural Products Discovery Center: Release of the First 8490 Sequenced Strains for Exploring Actinobacteria Biosynthetic Diversity.</title>
        <authorList>
            <person name="Kalkreuter E."/>
            <person name="Kautsar S.A."/>
            <person name="Yang D."/>
            <person name="Bader C.D."/>
            <person name="Teijaro C.N."/>
            <person name="Fluegel L."/>
            <person name="Davis C.M."/>
            <person name="Simpson J.R."/>
            <person name="Lauterbach L."/>
            <person name="Steele A.D."/>
            <person name="Gui C."/>
            <person name="Meng S."/>
            <person name="Li G."/>
            <person name="Viehrig K."/>
            <person name="Ye F."/>
            <person name="Su P."/>
            <person name="Kiefer A.F."/>
            <person name="Nichols A."/>
            <person name="Cepeda A.J."/>
            <person name="Yan W."/>
            <person name="Fan B."/>
            <person name="Jiang Y."/>
            <person name="Adhikari A."/>
            <person name="Zheng C.-J."/>
            <person name="Schuster L."/>
            <person name="Cowan T.M."/>
            <person name="Smanski M.J."/>
            <person name="Chevrette M.G."/>
            <person name="De Carvalho L.P.S."/>
            <person name="Shen B."/>
        </authorList>
    </citation>
    <scope>NUCLEOTIDE SEQUENCE [LARGE SCALE GENOMIC DNA]</scope>
    <source>
        <strain evidence="7 8">NPDC005137</strain>
    </source>
</reference>
<dbReference type="Gene3D" id="3.30.465.10">
    <property type="match status" value="1"/>
</dbReference>
<evidence type="ECO:0000313" key="7">
    <source>
        <dbReference type="EMBL" id="MET8433892.1"/>
    </source>
</evidence>
<dbReference type="InterPro" id="IPR036318">
    <property type="entry name" value="FAD-bd_PCMH-like_sf"/>
</dbReference>
<dbReference type="EMBL" id="JBEXIP010000008">
    <property type="protein sequence ID" value="MET8433892.1"/>
    <property type="molecule type" value="Genomic_DNA"/>
</dbReference>
<dbReference type="PANTHER" id="PTHR42973:SF39">
    <property type="entry name" value="FAD-BINDING PCMH-TYPE DOMAIN-CONTAINING PROTEIN"/>
    <property type="match status" value="1"/>
</dbReference>